<dbReference type="Proteomes" id="UP001501251">
    <property type="component" value="Unassembled WGS sequence"/>
</dbReference>
<organism evidence="2 3">
    <name type="scientific">Streptosporangium oxazolinicum</name>
    <dbReference type="NCBI Taxonomy" id="909287"/>
    <lineage>
        <taxon>Bacteria</taxon>
        <taxon>Bacillati</taxon>
        <taxon>Actinomycetota</taxon>
        <taxon>Actinomycetes</taxon>
        <taxon>Streptosporangiales</taxon>
        <taxon>Streptosporangiaceae</taxon>
        <taxon>Streptosporangium</taxon>
    </lineage>
</organism>
<dbReference type="RefSeq" id="WP_344920346.1">
    <property type="nucleotide sequence ID" value="NZ_BAABAQ010000009.1"/>
</dbReference>
<keyword evidence="3" id="KW-1185">Reference proteome</keyword>
<protein>
    <submittedName>
        <fullName evidence="2">Uncharacterized protein</fullName>
    </submittedName>
</protein>
<feature type="chain" id="PRO_5046300026" evidence="1">
    <location>
        <begin position="28"/>
        <end position="169"/>
    </location>
</feature>
<name>A0ABP8B5H4_9ACTN</name>
<comment type="caution">
    <text evidence="2">The sequence shown here is derived from an EMBL/GenBank/DDBJ whole genome shotgun (WGS) entry which is preliminary data.</text>
</comment>
<gene>
    <name evidence="2" type="ORF">GCM10022252_48850</name>
</gene>
<reference evidence="3" key="1">
    <citation type="journal article" date="2019" name="Int. J. Syst. Evol. Microbiol.">
        <title>The Global Catalogue of Microorganisms (GCM) 10K type strain sequencing project: providing services to taxonomists for standard genome sequencing and annotation.</title>
        <authorList>
            <consortium name="The Broad Institute Genomics Platform"/>
            <consortium name="The Broad Institute Genome Sequencing Center for Infectious Disease"/>
            <person name="Wu L."/>
            <person name="Ma J."/>
        </authorList>
    </citation>
    <scope>NUCLEOTIDE SEQUENCE [LARGE SCALE GENOMIC DNA]</scope>
    <source>
        <strain evidence="3">JCM 17388</strain>
    </source>
</reference>
<evidence type="ECO:0000313" key="3">
    <source>
        <dbReference type="Proteomes" id="UP001501251"/>
    </source>
</evidence>
<accession>A0ABP8B5H4</accession>
<evidence type="ECO:0000256" key="1">
    <source>
        <dbReference type="SAM" id="SignalP"/>
    </source>
</evidence>
<evidence type="ECO:0000313" key="2">
    <source>
        <dbReference type="EMBL" id="GAA4198436.1"/>
    </source>
</evidence>
<feature type="signal peptide" evidence="1">
    <location>
        <begin position="1"/>
        <end position="27"/>
    </location>
</feature>
<sequence length="169" mass="17906">MIHLRPLAGAILASVLLTGSLAAPASASTRETVAVSSTEAAARPGNGKILYDRISGGRGTLKVKNGTSRDSVVTLVRGRSKAISIYVRARSTASVTDVRDGTYTIFFTSGSAFSTSRGRFTRTPSYQRFTSRLRFTTTATSSTIWTLTLNPVRGGNARTTGVNPNDFPA</sequence>
<keyword evidence="1" id="KW-0732">Signal</keyword>
<dbReference type="EMBL" id="BAABAQ010000009">
    <property type="protein sequence ID" value="GAA4198436.1"/>
    <property type="molecule type" value="Genomic_DNA"/>
</dbReference>
<proteinExistence type="predicted"/>